<sequence length="405" mass="44626">MRQQLASLRQLLPGFTHLRENLRLWHQSCVRHFDGWLLLSCLALLLLGWLMVSSASVAVAEAWTGNPGYFALRQGLFIALAVMAALVVSQVPLAFSRFNGQWFLLLAFLLLMLVLLIGREVNGSTRWISLGPFNLQTSELAKICLLVYMAGYLVRHLQHVRETFSGFLKPLVLVVLYGGLLISQPDYGSLVVVMAAVMGMVFLAGVRVSHFLLVLLLAVAALVAIAVLEPYRMQRLISFTDPWARQFDSGYQLTQALISYGRGHWFGLGLGNSVQKLFFLPEAHTDFIFSILAEELGLIGGLVTLGLFVLMVARIFIIGRRCELLGQFYAAYLCYGLAVIFLVQVMINLGVNTGLLPTKGLTLPLISYGGSSLLASGIMLGLVFRADYEARKQLAGVKAPQEDLS</sequence>
<evidence type="ECO:0000256" key="2">
    <source>
        <dbReference type="ARBA" id="ARBA00004752"/>
    </source>
</evidence>
<keyword evidence="9 16" id="KW-0573">Peptidoglycan synthesis</keyword>
<evidence type="ECO:0000256" key="7">
    <source>
        <dbReference type="ARBA" id="ARBA00022692"/>
    </source>
</evidence>
<dbReference type="GO" id="GO:0008360">
    <property type="term" value="P:regulation of cell shape"/>
    <property type="evidence" value="ECO:0007669"/>
    <property type="project" value="UniProtKB-KW"/>
</dbReference>
<dbReference type="EC" id="2.4.99.28" evidence="16"/>
<dbReference type="EMBL" id="FPJW01000001">
    <property type="protein sequence ID" value="SFX03147.1"/>
    <property type="molecule type" value="Genomic_DNA"/>
</dbReference>
<evidence type="ECO:0000256" key="14">
    <source>
        <dbReference type="ARBA" id="ARBA00038053"/>
    </source>
</evidence>
<dbReference type="PANTHER" id="PTHR30474">
    <property type="entry name" value="CELL CYCLE PROTEIN"/>
    <property type="match status" value="1"/>
</dbReference>
<keyword evidence="13 16" id="KW-0961">Cell wall biogenesis/degradation</keyword>
<dbReference type="GO" id="GO:0015648">
    <property type="term" value="F:lipid-linked peptidoglycan transporter activity"/>
    <property type="evidence" value="ECO:0007669"/>
    <property type="project" value="TreeGrafter"/>
</dbReference>
<keyword evidence="16" id="KW-0997">Cell inner membrane</keyword>
<evidence type="ECO:0000256" key="9">
    <source>
        <dbReference type="ARBA" id="ARBA00022984"/>
    </source>
</evidence>
<evidence type="ECO:0000256" key="1">
    <source>
        <dbReference type="ARBA" id="ARBA00004651"/>
    </source>
</evidence>
<name>A0A1K1TSV7_9GAMM</name>
<evidence type="ECO:0000256" key="3">
    <source>
        <dbReference type="ARBA" id="ARBA00022475"/>
    </source>
</evidence>
<feature type="transmembrane region" description="Helical" evidence="16">
    <location>
        <begin position="36"/>
        <end position="63"/>
    </location>
</feature>
<evidence type="ECO:0000256" key="4">
    <source>
        <dbReference type="ARBA" id="ARBA00022618"/>
    </source>
</evidence>
<comment type="catalytic activity">
    <reaction evidence="15 16">
        <text>[GlcNAc-(1-&gt;4)-Mur2Ac(oyl-L-Ala-gamma-D-Glu-L-Lys-D-Ala-D-Ala)](n)-di-trans,octa-cis-undecaprenyl diphosphate + beta-D-GlcNAc-(1-&gt;4)-Mur2Ac(oyl-L-Ala-gamma-D-Glu-L-Lys-D-Ala-D-Ala)-di-trans,octa-cis-undecaprenyl diphosphate = [GlcNAc-(1-&gt;4)-Mur2Ac(oyl-L-Ala-gamma-D-Glu-L-Lys-D-Ala-D-Ala)](n+1)-di-trans,octa-cis-undecaprenyl diphosphate + di-trans,octa-cis-undecaprenyl diphosphate + H(+)</text>
        <dbReference type="Rhea" id="RHEA:23708"/>
        <dbReference type="Rhea" id="RHEA-COMP:9602"/>
        <dbReference type="Rhea" id="RHEA-COMP:9603"/>
        <dbReference type="ChEBI" id="CHEBI:15378"/>
        <dbReference type="ChEBI" id="CHEBI:58405"/>
        <dbReference type="ChEBI" id="CHEBI:60033"/>
        <dbReference type="ChEBI" id="CHEBI:78435"/>
        <dbReference type="EC" id="2.4.99.28"/>
    </reaction>
</comment>
<feature type="transmembrane region" description="Helical" evidence="16">
    <location>
        <begin position="363"/>
        <end position="384"/>
    </location>
</feature>
<evidence type="ECO:0000256" key="11">
    <source>
        <dbReference type="ARBA" id="ARBA00023136"/>
    </source>
</evidence>
<evidence type="ECO:0000313" key="17">
    <source>
        <dbReference type="EMBL" id="SFX03147.1"/>
    </source>
</evidence>
<feature type="transmembrane region" description="Helical" evidence="16">
    <location>
        <begin position="166"/>
        <end position="182"/>
    </location>
</feature>
<dbReference type="Pfam" id="PF01098">
    <property type="entry name" value="FTSW_RODA_SPOVE"/>
    <property type="match status" value="1"/>
</dbReference>
<evidence type="ECO:0000256" key="12">
    <source>
        <dbReference type="ARBA" id="ARBA00023306"/>
    </source>
</evidence>
<evidence type="ECO:0000256" key="5">
    <source>
        <dbReference type="ARBA" id="ARBA00022676"/>
    </source>
</evidence>
<keyword evidence="11 16" id="KW-0472">Membrane</keyword>
<dbReference type="NCBIfam" id="TIGR02614">
    <property type="entry name" value="ftsW"/>
    <property type="match status" value="1"/>
</dbReference>
<evidence type="ECO:0000256" key="13">
    <source>
        <dbReference type="ARBA" id="ARBA00023316"/>
    </source>
</evidence>
<evidence type="ECO:0000256" key="15">
    <source>
        <dbReference type="ARBA" id="ARBA00049902"/>
    </source>
</evidence>
<comment type="similarity">
    <text evidence="14 16">Belongs to the SEDS family. FtsW subfamily.</text>
</comment>
<evidence type="ECO:0000313" key="18">
    <source>
        <dbReference type="Proteomes" id="UP000182350"/>
    </source>
</evidence>
<feature type="transmembrane region" description="Helical" evidence="16">
    <location>
        <begin position="75"/>
        <end position="95"/>
    </location>
</feature>
<keyword evidence="7 16" id="KW-0812">Transmembrane</keyword>
<gene>
    <name evidence="16" type="primary">ftsW</name>
    <name evidence="17" type="ORF">SAMN02745752_00281</name>
</gene>
<keyword evidence="10 16" id="KW-1133">Transmembrane helix</keyword>
<feature type="transmembrane region" description="Helical" evidence="16">
    <location>
        <begin position="188"/>
        <end position="206"/>
    </location>
</feature>
<dbReference type="PANTHER" id="PTHR30474:SF2">
    <property type="entry name" value="PEPTIDOGLYCAN GLYCOSYLTRANSFERASE FTSW-RELATED"/>
    <property type="match status" value="1"/>
</dbReference>
<evidence type="ECO:0000256" key="16">
    <source>
        <dbReference type="HAMAP-Rule" id="MF_00913"/>
    </source>
</evidence>
<dbReference type="GO" id="GO:0009252">
    <property type="term" value="P:peptidoglycan biosynthetic process"/>
    <property type="evidence" value="ECO:0007669"/>
    <property type="project" value="UniProtKB-UniRule"/>
</dbReference>
<feature type="transmembrane region" description="Helical" evidence="16">
    <location>
        <begin position="102"/>
        <end position="121"/>
    </location>
</feature>
<organism evidence="17 18">
    <name type="scientific">Marinospirillum alkaliphilum DSM 21637</name>
    <dbReference type="NCBI Taxonomy" id="1122209"/>
    <lineage>
        <taxon>Bacteria</taxon>
        <taxon>Pseudomonadati</taxon>
        <taxon>Pseudomonadota</taxon>
        <taxon>Gammaproteobacteria</taxon>
        <taxon>Oceanospirillales</taxon>
        <taxon>Oceanospirillaceae</taxon>
        <taxon>Marinospirillum</taxon>
    </lineage>
</organism>
<dbReference type="GO" id="GO:0032153">
    <property type="term" value="C:cell division site"/>
    <property type="evidence" value="ECO:0007669"/>
    <property type="project" value="UniProtKB-UniRule"/>
</dbReference>
<dbReference type="GO" id="GO:0008955">
    <property type="term" value="F:peptidoglycan glycosyltransferase activity"/>
    <property type="evidence" value="ECO:0007669"/>
    <property type="project" value="UniProtKB-UniRule"/>
</dbReference>
<dbReference type="GO" id="GO:0071555">
    <property type="term" value="P:cell wall organization"/>
    <property type="evidence" value="ECO:0007669"/>
    <property type="project" value="UniProtKB-KW"/>
</dbReference>
<comment type="function">
    <text evidence="16">Peptidoglycan polymerase that is essential for cell division.</text>
</comment>
<evidence type="ECO:0000256" key="10">
    <source>
        <dbReference type="ARBA" id="ARBA00022989"/>
    </source>
</evidence>
<comment type="pathway">
    <text evidence="2 16">Cell wall biogenesis; peptidoglycan biosynthesis.</text>
</comment>
<feature type="transmembrane region" description="Helical" evidence="16">
    <location>
        <begin position="329"/>
        <end position="351"/>
    </location>
</feature>
<dbReference type="RefSeq" id="WP_245770367.1">
    <property type="nucleotide sequence ID" value="NZ_FPJW01000001.1"/>
</dbReference>
<keyword evidence="8 16" id="KW-0133">Cell shape</keyword>
<evidence type="ECO:0000256" key="8">
    <source>
        <dbReference type="ARBA" id="ARBA00022960"/>
    </source>
</evidence>
<dbReference type="Proteomes" id="UP000182350">
    <property type="component" value="Unassembled WGS sequence"/>
</dbReference>
<evidence type="ECO:0000256" key="6">
    <source>
        <dbReference type="ARBA" id="ARBA00022679"/>
    </source>
</evidence>
<dbReference type="InterPro" id="IPR001182">
    <property type="entry name" value="FtsW/RodA"/>
</dbReference>
<dbReference type="UniPathway" id="UPA00219"/>
<keyword evidence="12 16" id="KW-0131">Cell cycle</keyword>
<keyword evidence="6 16" id="KW-0808">Transferase</keyword>
<dbReference type="STRING" id="1122209.SAMN02745752_00281"/>
<dbReference type="InterPro" id="IPR018365">
    <property type="entry name" value="Cell_cycle_FtsW-rel_CS"/>
</dbReference>
<protein>
    <recommendedName>
        <fullName evidence="16">Probable peptidoglycan glycosyltransferase FtsW</fullName>
        <shortName evidence="16">PGT</shortName>
        <ecNumber evidence="16">2.4.99.28</ecNumber>
    </recommendedName>
    <alternativeName>
        <fullName evidence="16">Cell division protein FtsW</fullName>
    </alternativeName>
    <alternativeName>
        <fullName evidence="16">Cell wall polymerase</fullName>
    </alternativeName>
    <alternativeName>
        <fullName evidence="16">Peptidoglycan polymerase</fullName>
        <shortName evidence="16">PG polymerase</shortName>
    </alternativeName>
</protein>
<dbReference type="InterPro" id="IPR013437">
    <property type="entry name" value="FtsW"/>
</dbReference>
<reference evidence="17 18" key="1">
    <citation type="submission" date="2016-11" db="EMBL/GenBank/DDBJ databases">
        <authorList>
            <person name="Jaros S."/>
            <person name="Januszkiewicz K."/>
            <person name="Wedrychowicz H."/>
        </authorList>
    </citation>
    <scope>NUCLEOTIDE SEQUENCE [LARGE SCALE GENOMIC DNA]</scope>
    <source>
        <strain evidence="17 18">DSM 21637</strain>
    </source>
</reference>
<dbReference type="HAMAP" id="MF_00913">
    <property type="entry name" value="PGT_FtsW_proteobact"/>
    <property type="match status" value="1"/>
</dbReference>
<proteinExistence type="inferred from homology"/>
<dbReference type="PROSITE" id="PS00428">
    <property type="entry name" value="FTSW_RODA_SPOVE"/>
    <property type="match status" value="1"/>
</dbReference>
<keyword evidence="5 16" id="KW-0328">Glycosyltransferase</keyword>
<dbReference type="GO" id="GO:0005886">
    <property type="term" value="C:plasma membrane"/>
    <property type="evidence" value="ECO:0007669"/>
    <property type="project" value="UniProtKB-SubCell"/>
</dbReference>
<feature type="transmembrane region" description="Helical" evidence="16">
    <location>
        <begin position="133"/>
        <end position="154"/>
    </location>
</feature>
<comment type="subcellular location">
    <subcellularLocation>
        <location evidence="16">Cell inner membrane</location>
        <topology evidence="16">Multi-pass membrane protein</topology>
    </subcellularLocation>
    <subcellularLocation>
        <location evidence="1">Cell membrane</location>
        <topology evidence="1">Multi-pass membrane protein</topology>
    </subcellularLocation>
    <text evidence="16">Localizes to the division septum.</text>
</comment>
<keyword evidence="4 16" id="KW-0132">Cell division</keyword>
<dbReference type="GO" id="GO:0043093">
    <property type="term" value="P:FtsZ-dependent cytokinesis"/>
    <property type="evidence" value="ECO:0007669"/>
    <property type="project" value="UniProtKB-UniRule"/>
</dbReference>
<dbReference type="AlphaFoldDB" id="A0A1K1TSV7"/>
<feature type="transmembrane region" description="Helical" evidence="16">
    <location>
        <begin position="296"/>
        <end position="317"/>
    </location>
</feature>
<keyword evidence="18" id="KW-1185">Reference proteome</keyword>
<accession>A0A1K1TSV7</accession>
<feature type="transmembrane region" description="Helical" evidence="16">
    <location>
        <begin position="211"/>
        <end position="228"/>
    </location>
</feature>
<keyword evidence="3 16" id="KW-1003">Cell membrane</keyword>